<gene>
    <name evidence="1" type="ORF">SI7747_02002348</name>
</gene>
<dbReference type="AlphaFoldDB" id="A0A7I8IDD6"/>
<dbReference type="Proteomes" id="UP001189122">
    <property type="component" value="Unassembled WGS sequence"/>
</dbReference>
<protein>
    <submittedName>
        <fullName evidence="1">Uncharacterized protein</fullName>
    </submittedName>
</protein>
<name>A0A7I8IDD6_SPIIN</name>
<reference evidence="1 2" key="1">
    <citation type="submission" date="2019-12" db="EMBL/GenBank/DDBJ databases">
        <authorList>
            <person name="Scholz U."/>
            <person name="Mascher M."/>
            <person name="Fiebig A."/>
        </authorList>
    </citation>
    <scope>NUCLEOTIDE SEQUENCE</scope>
</reference>
<proteinExistence type="predicted"/>
<evidence type="ECO:0000313" key="2">
    <source>
        <dbReference type="Proteomes" id="UP001189122"/>
    </source>
</evidence>
<dbReference type="EMBL" id="LR743589">
    <property type="protein sequence ID" value="CAA2616115.1"/>
    <property type="molecule type" value="Genomic_DNA"/>
</dbReference>
<dbReference type="EMBL" id="CACRZD030000002">
    <property type="protein sequence ID" value="CAA6655808.1"/>
    <property type="molecule type" value="Genomic_DNA"/>
</dbReference>
<organism evidence="1">
    <name type="scientific">Spirodela intermedia</name>
    <name type="common">Intermediate duckweed</name>
    <dbReference type="NCBI Taxonomy" id="51605"/>
    <lineage>
        <taxon>Eukaryota</taxon>
        <taxon>Viridiplantae</taxon>
        <taxon>Streptophyta</taxon>
        <taxon>Embryophyta</taxon>
        <taxon>Tracheophyta</taxon>
        <taxon>Spermatophyta</taxon>
        <taxon>Magnoliopsida</taxon>
        <taxon>Liliopsida</taxon>
        <taxon>Araceae</taxon>
        <taxon>Lemnoideae</taxon>
        <taxon>Spirodela</taxon>
    </lineage>
</organism>
<evidence type="ECO:0000313" key="1">
    <source>
        <dbReference type="EMBL" id="CAA2616115.1"/>
    </source>
</evidence>
<keyword evidence="2" id="KW-1185">Reference proteome</keyword>
<accession>A0A7I8IDD6</accession>
<sequence length="146" mass="17044">MIPLIDSNQRAEPTAPRLPSLTTWPTHFLREKRVPQSHRYSRVPQVLEWAFQSDWTASPSAREGSWWTQVGSGHTYTRRFTSVVLFCRSFHGRLCPLRCNCRFCSLWNPFLHTSQMKRFVASRVFGDRAITSAYLLGVPGRFLFFF</sequence>